<dbReference type="FunFam" id="3.30.1330.10:FF:000003">
    <property type="entry name" value="Selenide, water dikinase"/>
    <property type="match status" value="1"/>
</dbReference>
<feature type="domain" description="PurM-like C-terminal" evidence="11">
    <location>
        <begin position="177"/>
        <end position="348"/>
    </location>
</feature>
<evidence type="ECO:0000256" key="6">
    <source>
        <dbReference type="ARBA" id="ARBA00022840"/>
    </source>
</evidence>
<organism evidence="12">
    <name type="scientific">Treponema primitia (strain ATCC BAA-887 / DSM 12427 / ZAS-2)</name>
    <dbReference type="NCBI Taxonomy" id="545694"/>
    <lineage>
        <taxon>Bacteria</taxon>
        <taxon>Pseudomonadati</taxon>
        <taxon>Spirochaetota</taxon>
        <taxon>Spirochaetia</taxon>
        <taxon>Spirochaetales</taxon>
        <taxon>Treponemataceae</taxon>
        <taxon>Treponema</taxon>
    </lineage>
</organism>
<dbReference type="PANTHER" id="PTHR10256">
    <property type="entry name" value="SELENIDE, WATER DIKINASE"/>
    <property type="match status" value="1"/>
</dbReference>
<sequence>MEEPMGKNAESLLSKGLLSSCTSGGCGAKIESDGLAKLLAALPVSKDKQLLVGYDTSDDAAVYILDEKNSLIFTADFFPPMVDDARTFGRIAAANALSDVWAMGGKPMVALNLVCFPEAMDKSILAEILAGGAEKIAEAGAVLGGGHSIYDKEPKYGLAVTGMVETAKVIRNNTPKIGHKVILTKPLGVGIVMAALRVEMVSEGALRQALASMERLNRYACESMAGFNVSACTDVTGFGLLVHALEMAGDQAAIILDPEALPLIPEAVAYANEYLLTAAGQRNRNRGSRYADLSALPFATQELLFDPQTSGGLLIAVAPDEAEALAARIREAGDESAAIIGEVAPKAEKVILFQ</sequence>
<accession>D8L165</accession>
<evidence type="ECO:0000256" key="2">
    <source>
        <dbReference type="ARBA" id="ARBA00022679"/>
    </source>
</evidence>
<comment type="function">
    <text evidence="9">Synthesizes selenophosphate from selenide and ATP.</text>
</comment>
<comment type="subunit">
    <text evidence="9">Homodimer.</text>
</comment>
<comment type="similarity">
    <text evidence="1 9">Belongs to the selenophosphate synthase 1 family. Class I subfamily.</text>
</comment>
<evidence type="ECO:0000256" key="4">
    <source>
        <dbReference type="ARBA" id="ARBA00022741"/>
    </source>
</evidence>
<dbReference type="GO" id="GO:0000287">
    <property type="term" value="F:magnesium ion binding"/>
    <property type="evidence" value="ECO:0007669"/>
    <property type="project" value="UniProtKB-UniRule"/>
</dbReference>
<name>D8L165_TREPZ</name>
<feature type="domain" description="PurM-like N-terminal" evidence="10">
    <location>
        <begin position="58"/>
        <end position="164"/>
    </location>
</feature>
<dbReference type="Gene3D" id="3.90.650.10">
    <property type="entry name" value="PurM-like C-terminal domain"/>
    <property type="match status" value="1"/>
</dbReference>
<dbReference type="SUPFAM" id="SSF55326">
    <property type="entry name" value="PurM N-terminal domain-like"/>
    <property type="match status" value="1"/>
</dbReference>
<feature type="binding site" description="in other chain" evidence="9">
    <location>
        <position position="29"/>
    </location>
    <ligand>
        <name>ATP</name>
        <dbReference type="ChEBI" id="CHEBI:30616"/>
        <note>ligand shared between dimeric partners</note>
    </ligand>
</feature>
<evidence type="ECO:0000313" key="12">
    <source>
        <dbReference type="EMBL" id="ADJ19609.1"/>
    </source>
</evidence>
<dbReference type="PROSITE" id="PS51257">
    <property type="entry name" value="PROKAR_LIPOPROTEIN"/>
    <property type="match status" value="1"/>
</dbReference>
<dbReference type="InterPro" id="IPR010918">
    <property type="entry name" value="PurM-like_C_dom"/>
</dbReference>
<comment type="catalytic activity">
    <reaction evidence="9">
        <text>hydrogenselenide + ATP + H2O = selenophosphate + AMP + phosphate + 2 H(+)</text>
        <dbReference type="Rhea" id="RHEA:18737"/>
        <dbReference type="ChEBI" id="CHEBI:15377"/>
        <dbReference type="ChEBI" id="CHEBI:15378"/>
        <dbReference type="ChEBI" id="CHEBI:16144"/>
        <dbReference type="ChEBI" id="CHEBI:29317"/>
        <dbReference type="ChEBI" id="CHEBI:30616"/>
        <dbReference type="ChEBI" id="CHEBI:43474"/>
        <dbReference type="ChEBI" id="CHEBI:456215"/>
        <dbReference type="EC" id="2.7.9.3"/>
    </reaction>
</comment>
<dbReference type="EMBL" id="FJ479768">
    <property type="protein sequence ID" value="ADJ19609.1"/>
    <property type="molecule type" value="Genomic_DNA"/>
</dbReference>
<dbReference type="PIRSF" id="PIRSF036407">
    <property type="entry name" value="Selenphspht_syn"/>
    <property type="match status" value="1"/>
</dbReference>
<feature type="binding site" evidence="9">
    <location>
        <position position="99"/>
    </location>
    <ligand>
        <name>Mg(2+)</name>
        <dbReference type="ChEBI" id="CHEBI:18420"/>
    </ligand>
</feature>
<keyword evidence="3 9" id="KW-0479">Metal-binding</keyword>
<proteinExistence type="inferred from homology"/>
<feature type="binding site" evidence="9">
    <location>
        <position position="234"/>
    </location>
    <ligand>
        <name>Mg(2+)</name>
        <dbReference type="ChEBI" id="CHEBI:18420"/>
    </ligand>
</feature>
<dbReference type="EC" id="2.7.9.3" evidence="9"/>
<dbReference type="InterPro" id="IPR036676">
    <property type="entry name" value="PurM-like_C_sf"/>
</dbReference>
<feature type="binding site" evidence="9">
    <location>
        <begin position="146"/>
        <end position="148"/>
    </location>
    <ligand>
        <name>ATP</name>
        <dbReference type="ChEBI" id="CHEBI:30616"/>
        <note>ligand shared between dimeric partners</note>
    </ligand>
</feature>
<dbReference type="Pfam" id="PF02769">
    <property type="entry name" value="AIRS_C"/>
    <property type="match status" value="1"/>
</dbReference>
<dbReference type="HAMAP" id="MF_00625">
    <property type="entry name" value="SelD"/>
    <property type="match status" value="1"/>
</dbReference>
<gene>
    <name evidence="9" type="primary">selD</name>
</gene>
<dbReference type="SUPFAM" id="SSF56042">
    <property type="entry name" value="PurM C-terminal domain-like"/>
    <property type="match status" value="1"/>
</dbReference>
<dbReference type="Pfam" id="PF00586">
    <property type="entry name" value="AIRS"/>
    <property type="match status" value="1"/>
</dbReference>
<dbReference type="InterPro" id="IPR016188">
    <property type="entry name" value="PurM-like_N"/>
</dbReference>
<dbReference type="AlphaFoldDB" id="D8L165"/>
<keyword evidence="2 9" id="KW-0808">Transferase</keyword>
<dbReference type="GO" id="GO:0005737">
    <property type="term" value="C:cytoplasm"/>
    <property type="evidence" value="ECO:0007669"/>
    <property type="project" value="TreeGrafter"/>
</dbReference>
<evidence type="ECO:0000256" key="5">
    <source>
        <dbReference type="ARBA" id="ARBA00022777"/>
    </source>
</evidence>
<evidence type="ECO:0000256" key="1">
    <source>
        <dbReference type="ARBA" id="ARBA00008026"/>
    </source>
</evidence>
<dbReference type="GO" id="GO:0005524">
    <property type="term" value="F:ATP binding"/>
    <property type="evidence" value="ECO:0007669"/>
    <property type="project" value="UniProtKB-UniRule"/>
</dbReference>
<dbReference type="InterPro" id="IPR004536">
    <property type="entry name" value="SPS/SelD"/>
</dbReference>
<evidence type="ECO:0000256" key="7">
    <source>
        <dbReference type="ARBA" id="ARBA00022842"/>
    </source>
</evidence>
<feature type="binding site" description="in other chain" evidence="9">
    <location>
        <position position="76"/>
    </location>
    <ligand>
        <name>ATP</name>
        <dbReference type="ChEBI" id="CHEBI:30616"/>
        <note>ligand shared between dimeric partners</note>
    </ligand>
</feature>
<evidence type="ECO:0000256" key="8">
    <source>
        <dbReference type="ARBA" id="ARBA00023266"/>
    </source>
</evidence>
<keyword evidence="6 9" id="KW-0067">ATP-binding</keyword>
<evidence type="ECO:0000256" key="3">
    <source>
        <dbReference type="ARBA" id="ARBA00022723"/>
    </source>
</evidence>
<dbReference type="GO" id="GO:0016260">
    <property type="term" value="P:selenocysteine biosynthetic process"/>
    <property type="evidence" value="ECO:0007669"/>
    <property type="project" value="InterPro"/>
</dbReference>
<feature type="active site" evidence="9">
    <location>
        <position position="26"/>
    </location>
</feature>
<dbReference type="CDD" id="cd02195">
    <property type="entry name" value="SelD"/>
    <property type="match status" value="1"/>
</dbReference>
<evidence type="ECO:0000259" key="10">
    <source>
        <dbReference type="Pfam" id="PF00586"/>
    </source>
</evidence>
<dbReference type="InterPro" id="IPR036921">
    <property type="entry name" value="PurM-like_N_sf"/>
</dbReference>
<dbReference type="NCBIfam" id="TIGR00476">
    <property type="entry name" value="selD"/>
    <property type="match status" value="1"/>
</dbReference>
<feature type="binding site" description="in other chain" evidence="9">
    <location>
        <begin position="56"/>
        <end position="58"/>
    </location>
    <ligand>
        <name>ATP</name>
        <dbReference type="ChEBI" id="CHEBI:30616"/>
        <note>ligand shared between dimeric partners</note>
    </ligand>
</feature>
<evidence type="ECO:0000259" key="11">
    <source>
        <dbReference type="Pfam" id="PF02769"/>
    </source>
</evidence>
<evidence type="ECO:0000256" key="9">
    <source>
        <dbReference type="HAMAP-Rule" id="MF_00625"/>
    </source>
</evidence>
<feature type="binding site" evidence="9">
    <location>
        <position position="59"/>
    </location>
    <ligand>
        <name>Mg(2+)</name>
        <dbReference type="ChEBI" id="CHEBI:18420"/>
    </ligand>
</feature>
<dbReference type="GO" id="GO:0004756">
    <property type="term" value="F:selenide, water dikinase activity"/>
    <property type="evidence" value="ECO:0007669"/>
    <property type="project" value="UniProtKB-UniRule"/>
</dbReference>
<feature type="binding site" description="in other chain" evidence="9">
    <location>
        <position position="99"/>
    </location>
    <ligand>
        <name>ATP</name>
        <dbReference type="ChEBI" id="CHEBI:30616"/>
        <note>ligand shared between dimeric partners</note>
    </ligand>
</feature>
<keyword evidence="8 9" id="KW-0711">Selenium</keyword>
<keyword evidence="5 9" id="KW-0418">Kinase</keyword>
<keyword evidence="4 9" id="KW-0547">Nucleotide-binding</keyword>
<dbReference type="NCBIfam" id="NF002098">
    <property type="entry name" value="PRK00943.1"/>
    <property type="match status" value="1"/>
</dbReference>
<feature type="site" description="Important for catalytic activity" evidence="9">
    <location>
        <position position="29"/>
    </location>
</feature>
<keyword evidence="7 9" id="KW-0460">Magnesium</keyword>
<dbReference type="PANTHER" id="PTHR10256:SF0">
    <property type="entry name" value="INACTIVE SELENIDE, WATER DIKINASE-LIKE PROTEIN-RELATED"/>
    <property type="match status" value="1"/>
</dbReference>
<reference evidence="12" key="1">
    <citation type="journal article" date="2010" name="Environ. Microbiol.">
        <title>Selenium controls transcription of paralogous formate dehydrogenase genes in the termite gut acetogen, Treponema primitia.</title>
        <authorList>
            <person name="Matson E.G."/>
            <person name="Zhang X."/>
            <person name="Leadbetter J.R."/>
        </authorList>
    </citation>
    <scope>NUCLEOTIDE SEQUENCE</scope>
    <source>
        <strain evidence="12">ZAS-2</strain>
    </source>
</reference>
<comment type="cofactor">
    <cofactor evidence="9">
        <name>Mg(2+)</name>
        <dbReference type="ChEBI" id="CHEBI:18420"/>
    </cofactor>
    <text evidence="9">Binds 1 Mg(2+) ion per monomer.</text>
</comment>
<protein>
    <recommendedName>
        <fullName evidence="9">Selenide, water dikinase</fullName>
        <ecNumber evidence="9">2.7.9.3</ecNumber>
    </recommendedName>
    <alternativeName>
        <fullName evidence="9">Selenium donor protein</fullName>
    </alternativeName>
    <alternativeName>
        <fullName evidence="9">Selenophosphate synthase</fullName>
    </alternativeName>
</protein>
<dbReference type="InterPro" id="IPR023061">
    <property type="entry name" value="SelD_I"/>
</dbReference>
<dbReference type="Gene3D" id="3.30.1330.10">
    <property type="entry name" value="PurM-like, N-terminal domain"/>
    <property type="match status" value="1"/>
</dbReference>